<dbReference type="EMBL" id="LSRF01000015">
    <property type="protein sequence ID" value="KXP12122.1"/>
    <property type="molecule type" value="Genomic_DNA"/>
</dbReference>
<dbReference type="Gene3D" id="3.30.370.10">
    <property type="entry name" value="Barstar-like"/>
    <property type="match status" value="1"/>
</dbReference>
<dbReference type="Proteomes" id="UP000070258">
    <property type="component" value="Unassembled WGS sequence"/>
</dbReference>
<comment type="similarity">
    <text evidence="1">Belongs to the barstar family.</text>
</comment>
<dbReference type="InterPro" id="IPR000468">
    <property type="entry name" value="Barstar"/>
</dbReference>
<dbReference type="SUPFAM" id="SSF52038">
    <property type="entry name" value="Barstar-related"/>
    <property type="match status" value="1"/>
</dbReference>
<proteinExistence type="inferred from homology"/>
<dbReference type="InterPro" id="IPR035905">
    <property type="entry name" value="Barstar-like_sf"/>
</dbReference>
<accession>A0A138ANW3</accession>
<evidence type="ECO:0000313" key="3">
    <source>
        <dbReference type="EMBL" id="KXP00829.1"/>
    </source>
</evidence>
<evidence type="ECO:0000256" key="1">
    <source>
        <dbReference type="ARBA" id="ARBA00006845"/>
    </source>
</evidence>
<keyword evidence="6" id="KW-1185">Reference proteome</keyword>
<evidence type="ECO:0000313" key="6">
    <source>
        <dbReference type="Proteomes" id="UP000070409"/>
    </source>
</evidence>
<dbReference type="EMBL" id="LSRE01000002">
    <property type="protein sequence ID" value="KXP00829.1"/>
    <property type="molecule type" value="Genomic_DNA"/>
</dbReference>
<evidence type="ECO:0000259" key="2">
    <source>
        <dbReference type="Pfam" id="PF01337"/>
    </source>
</evidence>
<evidence type="ECO:0000313" key="4">
    <source>
        <dbReference type="EMBL" id="KXP12122.1"/>
    </source>
</evidence>
<sequence length="143" mass="14808">MSTLPQFLQSGSGAALTSADLDSLKRRDRPRVLVARGSRMRTKAALLNEVSAVLQFPLDFGGNWDALADSLGDLDWLGGQALVVLGVAEAEQVLADDDGAFGTFVAVLADRGVQVLLGVSDDADGPVVRSAWAAAGLTVEALA</sequence>
<reference evidence="5" key="2">
    <citation type="submission" date="2016-02" db="EMBL/GenBank/DDBJ databases">
        <authorList>
            <person name="Wen L."/>
            <person name="He K."/>
            <person name="Yang H."/>
        </authorList>
    </citation>
    <scope>NUCLEOTIDE SEQUENCE [LARGE SCALE GENOMIC DNA]</scope>
    <source>
        <strain evidence="5">JCM 15929</strain>
    </source>
</reference>
<dbReference type="RefSeq" id="WP_068570765.1">
    <property type="nucleotide sequence ID" value="NZ_LSRE01000002.1"/>
</dbReference>
<reference evidence="4" key="3">
    <citation type="submission" date="2016-02" db="EMBL/GenBank/DDBJ databases">
        <authorList>
            <person name="Teng J.L."/>
            <person name="Yang Y."/>
            <person name="Huang Y."/>
            <person name="Guo F."/>
            <person name="Wei W."/>
            <person name="Chen J.H."/>
            <person name="Wong S.Y."/>
            <person name="Lau S.K."/>
            <person name="Woo P.C."/>
        </authorList>
    </citation>
    <scope>NUCLEOTIDE SEQUENCE</scope>
    <source>
        <strain evidence="4">JCM 15929</strain>
    </source>
</reference>
<feature type="domain" description="Barstar (barnase inhibitor)" evidence="2">
    <location>
        <begin position="32"/>
        <end position="111"/>
    </location>
</feature>
<protein>
    <recommendedName>
        <fullName evidence="2">Barstar (barnase inhibitor) domain-containing protein</fullName>
    </recommendedName>
</protein>
<comment type="caution">
    <text evidence="4">The sequence shown here is derived from an EMBL/GenBank/DDBJ whole genome shotgun (WGS) entry which is preliminary data.</text>
</comment>
<name>A0A138ANW3_9ACTN</name>
<organism evidence="4 5">
    <name type="scientific">Tsukamurella pseudospumae</name>
    <dbReference type="NCBI Taxonomy" id="239498"/>
    <lineage>
        <taxon>Bacteria</taxon>
        <taxon>Bacillati</taxon>
        <taxon>Actinomycetota</taxon>
        <taxon>Actinomycetes</taxon>
        <taxon>Mycobacteriales</taxon>
        <taxon>Tsukamurellaceae</taxon>
        <taxon>Tsukamurella</taxon>
    </lineage>
</organism>
<reference evidence="3 6" key="1">
    <citation type="submission" date="2016-02" db="EMBL/GenBank/DDBJ databases">
        <authorList>
            <person name="Teng J.L."/>
            <person name="Tang Y."/>
            <person name="Huang Y."/>
            <person name="Guo F."/>
            <person name="Wei W."/>
            <person name="Chen J.H."/>
            <person name="Wong S.Y."/>
            <person name="Lau S.K."/>
            <person name="Woo P.C."/>
        </authorList>
    </citation>
    <scope>NUCLEOTIDE SEQUENCE [LARGE SCALE GENOMIC DNA]</scope>
    <source>
        <strain evidence="3 6">JCM 13375</strain>
    </source>
</reference>
<dbReference type="STRING" id="239498.AXK60_23965"/>
<evidence type="ECO:0000313" key="5">
    <source>
        <dbReference type="Proteomes" id="UP000070258"/>
    </source>
</evidence>
<dbReference type="AlphaFoldDB" id="A0A138ANW3"/>
<dbReference type="Proteomes" id="UP000070409">
    <property type="component" value="Unassembled WGS sequence"/>
</dbReference>
<dbReference type="Pfam" id="PF01337">
    <property type="entry name" value="Barstar"/>
    <property type="match status" value="1"/>
</dbReference>
<gene>
    <name evidence="4" type="ORF">AXK60_23965</name>
    <name evidence="3" type="ORF">AXK61_12505</name>
</gene>